<dbReference type="Gene3D" id="2.10.25.10">
    <property type="entry name" value="Laminin"/>
    <property type="match status" value="1"/>
</dbReference>
<evidence type="ECO:0000313" key="9">
    <source>
        <dbReference type="RefSeq" id="XP_022088882.1"/>
    </source>
</evidence>
<keyword evidence="3" id="KW-0245">EGF-like domain</keyword>
<dbReference type="PROSITE" id="PS50024">
    <property type="entry name" value="SEA"/>
    <property type="match status" value="1"/>
</dbReference>
<feature type="transmembrane region" description="Helical" evidence="4">
    <location>
        <begin position="38"/>
        <end position="59"/>
    </location>
</feature>
<dbReference type="PROSITE" id="PS00022">
    <property type="entry name" value="EGF_1"/>
    <property type="match status" value="1"/>
</dbReference>
<dbReference type="CDD" id="cd00054">
    <property type="entry name" value="EGF_CA"/>
    <property type="match status" value="1"/>
</dbReference>
<keyword evidence="8" id="KW-1185">Reference proteome</keyword>
<dbReference type="Gene3D" id="3.30.70.960">
    <property type="entry name" value="SEA domain"/>
    <property type="match status" value="1"/>
</dbReference>
<feature type="domain" description="FZ" evidence="7">
    <location>
        <begin position="262"/>
        <end position="357"/>
    </location>
</feature>
<dbReference type="GeneID" id="110978295"/>
<feature type="disulfide bond" evidence="3">
    <location>
        <begin position="254"/>
        <end position="263"/>
    </location>
</feature>
<dbReference type="InterPro" id="IPR020067">
    <property type="entry name" value="Frizzled_dom"/>
</dbReference>
<dbReference type="PANTHER" id="PTHR11309">
    <property type="entry name" value="FRIZZLED"/>
    <property type="match status" value="1"/>
</dbReference>
<dbReference type="Pfam" id="PF01390">
    <property type="entry name" value="SEA"/>
    <property type="match status" value="1"/>
</dbReference>
<evidence type="ECO:0000259" key="7">
    <source>
        <dbReference type="PROSITE" id="PS50038"/>
    </source>
</evidence>
<evidence type="ECO:0000256" key="3">
    <source>
        <dbReference type="PROSITE-ProRule" id="PRU00076"/>
    </source>
</evidence>
<evidence type="ECO:0000256" key="2">
    <source>
        <dbReference type="ARBA" id="ARBA00023157"/>
    </source>
</evidence>
<protein>
    <submittedName>
        <fullName evidence="9">Uncharacterized protein LOC110978295 isoform X2</fullName>
    </submittedName>
</protein>
<keyword evidence="4" id="KW-0472">Membrane</keyword>
<keyword evidence="4" id="KW-1133">Transmembrane helix</keyword>
<dbReference type="InterPro" id="IPR015526">
    <property type="entry name" value="Frizzled/SFRP"/>
</dbReference>
<dbReference type="SMART" id="SM00181">
    <property type="entry name" value="EGF"/>
    <property type="match status" value="1"/>
</dbReference>
<dbReference type="GO" id="GO:0060070">
    <property type="term" value="P:canonical Wnt signaling pathway"/>
    <property type="evidence" value="ECO:0007669"/>
    <property type="project" value="TreeGrafter"/>
</dbReference>
<dbReference type="RefSeq" id="XP_022088882.1">
    <property type="nucleotide sequence ID" value="XM_022233190.1"/>
</dbReference>
<keyword evidence="4" id="KW-0812">Transmembrane</keyword>
<dbReference type="SUPFAM" id="SSF63501">
    <property type="entry name" value="Frizzled cysteine-rich domain"/>
    <property type="match status" value="1"/>
</dbReference>
<feature type="domain" description="SEA" evidence="5">
    <location>
        <begin position="70"/>
        <end position="187"/>
    </location>
</feature>
<dbReference type="GO" id="GO:0035567">
    <property type="term" value="P:non-canonical Wnt signaling pathway"/>
    <property type="evidence" value="ECO:0007669"/>
    <property type="project" value="TreeGrafter"/>
</dbReference>
<evidence type="ECO:0000259" key="5">
    <source>
        <dbReference type="PROSITE" id="PS50024"/>
    </source>
</evidence>
<dbReference type="AlphaFoldDB" id="A0A8B7Y8K5"/>
<reference evidence="9" key="1">
    <citation type="submission" date="2025-08" db="UniProtKB">
        <authorList>
            <consortium name="RefSeq"/>
        </authorList>
    </citation>
    <scope>IDENTIFICATION</scope>
</reference>
<dbReference type="Pfam" id="PF00008">
    <property type="entry name" value="EGF"/>
    <property type="match status" value="1"/>
</dbReference>
<accession>A0A8B7Y8K5</accession>
<dbReference type="InterPro" id="IPR036364">
    <property type="entry name" value="SEA_dom_sf"/>
</dbReference>
<dbReference type="GO" id="GO:0017147">
    <property type="term" value="F:Wnt-protein binding"/>
    <property type="evidence" value="ECO:0007669"/>
    <property type="project" value="TreeGrafter"/>
</dbReference>
<comment type="caution">
    <text evidence="3">Lacks conserved residue(s) required for the propagation of feature annotation.</text>
</comment>
<evidence type="ECO:0000313" key="8">
    <source>
        <dbReference type="Proteomes" id="UP000694845"/>
    </source>
</evidence>
<dbReference type="InterPro" id="IPR036790">
    <property type="entry name" value="Frizzled_dom_sf"/>
</dbReference>
<dbReference type="Gene3D" id="1.10.2000.10">
    <property type="entry name" value="Frizzled cysteine-rich domain"/>
    <property type="match status" value="1"/>
</dbReference>
<evidence type="ECO:0000259" key="6">
    <source>
        <dbReference type="PROSITE" id="PS50026"/>
    </source>
</evidence>
<dbReference type="Proteomes" id="UP000694845">
    <property type="component" value="Unplaced"/>
</dbReference>
<dbReference type="InterPro" id="IPR000082">
    <property type="entry name" value="SEA_dom"/>
</dbReference>
<dbReference type="OrthoDB" id="9937281at2759"/>
<keyword evidence="2 3" id="KW-1015">Disulfide bond</keyword>
<evidence type="ECO:0000256" key="1">
    <source>
        <dbReference type="ARBA" id="ARBA00022473"/>
    </source>
</evidence>
<proteinExistence type="predicted"/>
<organism evidence="8 9">
    <name type="scientific">Acanthaster planci</name>
    <name type="common">Crown-of-thorns starfish</name>
    <dbReference type="NCBI Taxonomy" id="133434"/>
    <lineage>
        <taxon>Eukaryota</taxon>
        <taxon>Metazoa</taxon>
        <taxon>Echinodermata</taxon>
        <taxon>Eleutherozoa</taxon>
        <taxon>Asterozoa</taxon>
        <taxon>Asteroidea</taxon>
        <taxon>Valvatacea</taxon>
        <taxon>Valvatida</taxon>
        <taxon>Acanthasteridae</taxon>
        <taxon>Acanthaster</taxon>
    </lineage>
</organism>
<gene>
    <name evidence="9" type="primary">LOC110978295</name>
</gene>
<dbReference type="CDD" id="cd07066">
    <property type="entry name" value="CRD_FZ"/>
    <property type="match status" value="1"/>
</dbReference>
<sequence length="456" mass="50466">MSTSGDYRKVTLMMENPSYDGLADGRSRRRPHHRMKPFILVILLLLAVVGVAVALAVILTGNKTNLDVPEEVTILGSLHISNREYRESYGDRSTKEFASLEREVVDAMDRLYNKSLFRNIYVGTSVTEIRKGSVVVDFAIHLEIPKTLFDLKQDEHKKVSAPEYNEAYVHLVKAIDDNTLGEFTIIEFSLSFDSKSLSFQAITLPPVSKTVGQADQGEPTLSPLPTDACNDNPCVNGGTCVLQPETALYFTCKCPEGHSGYLCQNKCIDIPIPQCCPFLPYNQTVSPNPFKLTETHEELLEFFELSYHFLTPTCHPDAQRVLCTILNPQCPQLRTAGHAAGDEQASVLDFQLPCRSVAGRFMTRAWPTSLHSSVESSRSSAISVIPCRSLQRTVFVSALPVKKRLTVGLSGACPHRVRTEVLAWNSTALPGVDVRRATVDKRVLLSCPILAHPAHV</sequence>
<keyword evidence="1" id="KW-0217">Developmental protein</keyword>
<feature type="domain" description="EGF-like" evidence="6">
    <location>
        <begin position="225"/>
        <end position="264"/>
    </location>
</feature>
<evidence type="ECO:0000256" key="4">
    <source>
        <dbReference type="SAM" id="Phobius"/>
    </source>
</evidence>
<dbReference type="GO" id="GO:0005886">
    <property type="term" value="C:plasma membrane"/>
    <property type="evidence" value="ECO:0007669"/>
    <property type="project" value="TreeGrafter"/>
</dbReference>
<dbReference type="PROSITE" id="PS50038">
    <property type="entry name" value="FZ"/>
    <property type="match status" value="1"/>
</dbReference>
<dbReference type="SMART" id="SM00200">
    <property type="entry name" value="SEA"/>
    <property type="match status" value="1"/>
</dbReference>
<name>A0A8B7Y8K5_ACAPL</name>
<dbReference type="InterPro" id="IPR000742">
    <property type="entry name" value="EGF"/>
</dbReference>
<dbReference type="SUPFAM" id="SSF82671">
    <property type="entry name" value="SEA domain"/>
    <property type="match status" value="1"/>
</dbReference>
<dbReference type="SUPFAM" id="SSF57196">
    <property type="entry name" value="EGF/Laminin"/>
    <property type="match status" value="1"/>
</dbReference>
<dbReference type="PROSITE" id="PS50026">
    <property type="entry name" value="EGF_3"/>
    <property type="match status" value="1"/>
</dbReference>
<dbReference type="GO" id="GO:0042813">
    <property type="term" value="F:Wnt receptor activity"/>
    <property type="evidence" value="ECO:0007669"/>
    <property type="project" value="TreeGrafter"/>
</dbReference>